<dbReference type="NCBIfam" id="NF003842">
    <property type="entry name" value="PRK05421.1-4"/>
    <property type="match status" value="1"/>
</dbReference>
<dbReference type="AlphaFoldDB" id="A0A1W1C7V5"/>
<dbReference type="SUPFAM" id="SSF56219">
    <property type="entry name" value="DNase I-like"/>
    <property type="match status" value="1"/>
</dbReference>
<reference evidence="2" key="1">
    <citation type="submission" date="2016-10" db="EMBL/GenBank/DDBJ databases">
        <authorList>
            <person name="de Groot N.N."/>
        </authorList>
    </citation>
    <scope>NUCLEOTIDE SEQUENCE</scope>
</reference>
<organism evidence="2">
    <name type="scientific">hydrothermal vent metagenome</name>
    <dbReference type="NCBI Taxonomy" id="652676"/>
    <lineage>
        <taxon>unclassified sequences</taxon>
        <taxon>metagenomes</taxon>
        <taxon>ecological metagenomes</taxon>
    </lineage>
</organism>
<protein>
    <recommendedName>
        <fullName evidence="1">Endonuclease/exonuclease/phosphatase domain-containing protein</fullName>
    </recommendedName>
</protein>
<dbReference type="GO" id="GO:0003824">
    <property type="term" value="F:catalytic activity"/>
    <property type="evidence" value="ECO:0007669"/>
    <property type="project" value="InterPro"/>
</dbReference>
<sequence>MFDPTIIEHKSCSGDICLPYLHDEFSILCWNVHKNNIKNPLFRPYLKSLVVKRDIDFILFQEANFKNGQMFGIHDFSFEAAANLEYGGEFYGVLTASRVEAIDSQRYLTKGKEAIWGTHKSLLLSYYPFRNRSKLLIINIHAINFREEKQYNIELDRVLELVQNYRGPMIVAGDFNTWSDSRMSRLMDASKKLSLKMVDFKDRDKIKSFMDNQLDFVFYRGLSLIESDVISHPKLSDHNPLYVKFRKI</sequence>
<dbReference type="Gene3D" id="3.60.10.10">
    <property type="entry name" value="Endonuclease/exonuclease/phosphatase"/>
    <property type="match status" value="1"/>
</dbReference>
<dbReference type="EMBL" id="FPHC01000064">
    <property type="protein sequence ID" value="SFV61792.1"/>
    <property type="molecule type" value="Genomic_DNA"/>
</dbReference>
<evidence type="ECO:0000259" key="1">
    <source>
        <dbReference type="Pfam" id="PF03372"/>
    </source>
</evidence>
<accession>A0A1W1C7V5</accession>
<proteinExistence type="predicted"/>
<name>A0A1W1C7V5_9ZZZZ</name>
<evidence type="ECO:0000313" key="2">
    <source>
        <dbReference type="EMBL" id="SFV61792.1"/>
    </source>
</evidence>
<dbReference type="Pfam" id="PF03372">
    <property type="entry name" value="Exo_endo_phos"/>
    <property type="match status" value="1"/>
</dbReference>
<dbReference type="NCBIfam" id="NF003840">
    <property type="entry name" value="PRK05421.1-2"/>
    <property type="match status" value="1"/>
</dbReference>
<feature type="domain" description="Endonuclease/exonuclease/phosphatase" evidence="1">
    <location>
        <begin position="30"/>
        <end position="238"/>
    </location>
</feature>
<gene>
    <name evidence="2" type="ORF">MNB_SV-6-1024</name>
</gene>
<dbReference type="InterPro" id="IPR036691">
    <property type="entry name" value="Endo/exonu/phosph_ase_sf"/>
</dbReference>
<dbReference type="InterPro" id="IPR005135">
    <property type="entry name" value="Endo/exonuclease/phosphatase"/>
</dbReference>